<dbReference type="SMART" id="SM00099">
    <property type="entry name" value="btg1"/>
    <property type="match status" value="1"/>
</dbReference>
<evidence type="ECO:0000313" key="3">
    <source>
        <dbReference type="EMBL" id="KAK3600122.1"/>
    </source>
</evidence>
<evidence type="ECO:0000256" key="1">
    <source>
        <dbReference type="ARBA" id="ARBA00007989"/>
    </source>
</evidence>
<dbReference type="InterPro" id="IPR002087">
    <property type="entry name" value="Anti_prolifrtn"/>
</dbReference>
<organism evidence="3 4">
    <name type="scientific">Potamilus streckersoni</name>
    <dbReference type="NCBI Taxonomy" id="2493646"/>
    <lineage>
        <taxon>Eukaryota</taxon>
        <taxon>Metazoa</taxon>
        <taxon>Spiralia</taxon>
        <taxon>Lophotrochozoa</taxon>
        <taxon>Mollusca</taxon>
        <taxon>Bivalvia</taxon>
        <taxon>Autobranchia</taxon>
        <taxon>Heteroconchia</taxon>
        <taxon>Palaeoheterodonta</taxon>
        <taxon>Unionida</taxon>
        <taxon>Unionoidea</taxon>
        <taxon>Unionidae</taxon>
        <taxon>Ambleminae</taxon>
        <taxon>Lampsilini</taxon>
        <taxon>Potamilus</taxon>
    </lineage>
</organism>
<dbReference type="SUPFAM" id="SSF160696">
    <property type="entry name" value="BTG domain-like"/>
    <property type="match status" value="1"/>
</dbReference>
<accession>A0AAE0W4F6</accession>
<comment type="caution">
    <text evidence="3">The sequence shown here is derived from an EMBL/GenBank/DDBJ whole genome shotgun (WGS) entry which is preliminary data.</text>
</comment>
<evidence type="ECO:0000313" key="4">
    <source>
        <dbReference type="Proteomes" id="UP001195483"/>
    </source>
</evidence>
<dbReference type="PANTHER" id="PTHR22978:SF44">
    <property type="entry name" value="PROTEIN BTG3-LIKE PROTEIN"/>
    <property type="match status" value="1"/>
</dbReference>
<dbReference type="InterPro" id="IPR036054">
    <property type="entry name" value="BTG-like_sf"/>
</dbReference>
<reference evidence="3" key="2">
    <citation type="journal article" date="2021" name="Genome Biol. Evol.">
        <title>Developing a high-quality reference genome for a parasitic bivalve with doubly uniparental inheritance (Bivalvia: Unionida).</title>
        <authorList>
            <person name="Smith C.H."/>
        </authorList>
    </citation>
    <scope>NUCLEOTIDE SEQUENCE</scope>
    <source>
        <strain evidence="3">CHS0354</strain>
        <tissue evidence="3">Mantle</tissue>
    </source>
</reference>
<proteinExistence type="inferred from homology"/>
<protein>
    <recommendedName>
        <fullName evidence="2">Anti-proliferative protein domain-containing protein</fullName>
    </recommendedName>
</protein>
<dbReference type="PANTHER" id="PTHR22978">
    <property type="entry name" value="B-CELL TRANSLOCATION GENE"/>
    <property type="match status" value="1"/>
</dbReference>
<dbReference type="GO" id="GO:0005634">
    <property type="term" value="C:nucleus"/>
    <property type="evidence" value="ECO:0007669"/>
    <property type="project" value="TreeGrafter"/>
</dbReference>
<dbReference type="PROSITE" id="PS01203">
    <property type="entry name" value="BTG_2"/>
    <property type="match status" value="1"/>
</dbReference>
<name>A0AAE0W4F6_9BIVA</name>
<dbReference type="Pfam" id="PF07742">
    <property type="entry name" value="BTG"/>
    <property type="match status" value="1"/>
</dbReference>
<dbReference type="Proteomes" id="UP001195483">
    <property type="component" value="Unassembled WGS sequence"/>
</dbReference>
<dbReference type="AlphaFoldDB" id="A0AAE0W4F6"/>
<evidence type="ECO:0000259" key="2">
    <source>
        <dbReference type="PROSITE" id="PS01203"/>
    </source>
</evidence>
<feature type="domain" description="Anti-proliferative protein" evidence="2">
    <location>
        <begin position="88"/>
        <end position="107"/>
    </location>
</feature>
<keyword evidence="4" id="KW-1185">Reference proteome</keyword>
<dbReference type="PRINTS" id="PR00310">
    <property type="entry name" value="ANTIPRLFBTG1"/>
</dbReference>
<dbReference type="GO" id="GO:0005737">
    <property type="term" value="C:cytoplasm"/>
    <property type="evidence" value="ECO:0007669"/>
    <property type="project" value="TreeGrafter"/>
</dbReference>
<gene>
    <name evidence="3" type="ORF">CHS0354_040550</name>
</gene>
<reference evidence="3" key="3">
    <citation type="submission" date="2023-05" db="EMBL/GenBank/DDBJ databases">
        <authorList>
            <person name="Smith C.H."/>
        </authorList>
    </citation>
    <scope>NUCLEOTIDE SEQUENCE</scope>
    <source>
        <strain evidence="3">CHS0354</strain>
        <tissue evidence="3">Mantle</tissue>
    </source>
</reference>
<sequence>MIEEIESAVVFMSRLIRLNVSITKEKAQKFSDHLAELLLKKFRNHWYAENPQKGQAYRCIRITPVSPVDPLLNEAATLSGLNYSDLRLPTELTLWIDPKEVSCRFGETHGASYMLTSFKDGKLQTCAHRIDIRELVEEQKRRDNKHSNIVTTRINMPDQQYPQNLPFYEPPFSNYRYIPISSEIKPLYPQSRPFYQPPFQTCTYIPIYFKTISFEQICVEPISFQPIYFIRFEAIYLESTEAFNPNPFYVDNNKKNYCRVGGKKQDRADNVNRGTKCSTNYSNKQTGPVKVGTTCSTNCSNKKTDPVKAATKCSTNCRNKQTGPVKVGTTCSTNCSNKKTDPVKAATKCSTNCSNKQTGPVKVGTTCSANCSNKKTDHVKVATKCSTNCSNKQTGPVKVATTCSANCSNKQTKVLKA</sequence>
<reference evidence="3" key="1">
    <citation type="journal article" date="2021" name="Genome Biol. Evol.">
        <title>A High-Quality Reference Genome for a Parasitic Bivalve with Doubly Uniparental Inheritance (Bivalvia: Unionida).</title>
        <authorList>
            <person name="Smith C.H."/>
        </authorList>
    </citation>
    <scope>NUCLEOTIDE SEQUENCE</scope>
    <source>
        <strain evidence="3">CHS0354</strain>
    </source>
</reference>
<dbReference type="FunFam" id="3.90.640.90:FF:000002">
    <property type="entry name" value="BTG anti-proliferation factor 4"/>
    <property type="match status" value="1"/>
</dbReference>
<dbReference type="EMBL" id="JAEAOA010002339">
    <property type="protein sequence ID" value="KAK3600122.1"/>
    <property type="molecule type" value="Genomic_DNA"/>
</dbReference>
<comment type="similarity">
    <text evidence="1">Belongs to the BTG family.</text>
</comment>
<dbReference type="InterPro" id="IPR033332">
    <property type="entry name" value="BTG"/>
</dbReference>
<dbReference type="Gene3D" id="3.90.640.90">
    <property type="entry name" value="Anti-proliferative protein, N-terminal domain"/>
    <property type="match status" value="1"/>
</dbReference>